<organism evidence="1 2">
    <name type="scientific">Microdochium trichocladiopsis</name>
    <dbReference type="NCBI Taxonomy" id="1682393"/>
    <lineage>
        <taxon>Eukaryota</taxon>
        <taxon>Fungi</taxon>
        <taxon>Dikarya</taxon>
        <taxon>Ascomycota</taxon>
        <taxon>Pezizomycotina</taxon>
        <taxon>Sordariomycetes</taxon>
        <taxon>Xylariomycetidae</taxon>
        <taxon>Xylariales</taxon>
        <taxon>Microdochiaceae</taxon>
        <taxon>Microdochium</taxon>
    </lineage>
</organism>
<name>A0A9P8Y1D5_9PEZI</name>
<gene>
    <name evidence="1" type="ORF">B0I36DRAFT_147213</name>
</gene>
<comment type="caution">
    <text evidence="1">The sequence shown here is derived from an EMBL/GenBank/DDBJ whole genome shotgun (WGS) entry which is preliminary data.</text>
</comment>
<protein>
    <submittedName>
        <fullName evidence="1">Uncharacterized protein</fullName>
    </submittedName>
</protein>
<evidence type="ECO:0000313" key="1">
    <source>
        <dbReference type="EMBL" id="KAH7028108.1"/>
    </source>
</evidence>
<dbReference type="Proteomes" id="UP000756346">
    <property type="component" value="Unassembled WGS sequence"/>
</dbReference>
<evidence type="ECO:0000313" key="2">
    <source>
        <dbReference type="Proteomes" id="UP000756346"/>
    </source>
</evidence>
<keyword evidence="2" id="KW-1185">Reference proteome</keyword>
<reference evidence="1" key="1">
    <citation type="journal article" date="2021" name="Nat. Commun.">
        <title>Genetic determinants of endophytism in the Arabidopsis root mycobiome.</title>
        <authorList>
            <person name="Mesny F."/>
            <person name="Miyauchi S."/>
            <person name="Thiergart T."/>
            <person name="Pickel B."/>
            <person name="Atanasova L."/>
            <person name="Karlsson M."/>
            <person name="Huettel B."/>
            <person name="Barry K.W."/>
            <person name="Haridas S."/>
            <person name="Chen C."/>
            <person name="Bauer D."/>
            <person name="Andreopoulos W."/>
            <person name="Pangilinan J."/>
            <person name="LaButti K."/>
            <person name="Riley R."/>
            <person name="Lipzen A."/>
            <person name="Clum A."/>
            <person name="Drula E."/>
            <person name="Henrissat B."/>
            <person name="Kohler A."/>
            <person name="Grigoriev I.V."/>
            <person name="Martin F.M."/>
            <person name="Hacquard S."/>
        </authorList>
    </citation>
    <scope>NUCLEOTIDE SEQUENCE</scope>
    <source>
        <strain evidence="1">MPI-CAGE-CH-0230</strain>
    </source>
</reference>
<sequence length="119" mass="12662">MPCYAMDPSALQPPGSKGLARLCPLLSLDAVSRELVILGRLFTVILADTHHPRLLPVARGVALGSTCLPSPPSTLRTWPAWAPAHALRSPTPVFHSPAYPAQSCAIAQHYRPFVASSSS</sequence>
<dbReference type="RefSeq" id="XP_046010907.1">
    <property type="nucleotide sequence ID" value="XM_046148467.1"/>
</dbReference>
<dbReference type="AlphaFoldDB" id="A0A9P8Y1D5"/>
<dbReference type="EMBL" id="JAGTJQ010000007">
    <property type="protein sequence ID" value="KAH7028108.1"/>
    <property type="molecule type" value="Genomic_DNA"/>
</dbReference>
<proteinExistence type="predicted"/>
<dbReference type="GeneID" id="70178013"/>
<accession>A0A9P8Y1D5</accession>